<dbReference type="InterPro" id="IPR001853">
    <property type="entry name" value="DSBA-like_thioredoxin_dom"/>
</dbReference>
<dbReference type="OrthoDB" id="9780147at2"/>
<evidence type="ECO:0000256" key="4">
    <source>
        <dbReference type="ARBA" id="ARBA00023284"/>
    </source>
</evidence>
<dbReference type="RefSeq" id="WP_025300383.1">
    <property type="nucleotide sequence ID" value="NZ_CP006745.1"/>
</dbReference>
<evidence type="ECO:0000256" key="5">
    <source>
        <dbReference type="SAM" id="SignalP"/>
    </source>
</evidence>
<evidence type="ECO:0000313" key="8">
    <source>
        <dbReference type="Proteomes" id="UP000018700"/>
    </source>
</evidence>
<feature type="signal peptide" evidence="5">
    <location>
        <begin position="1"/>
        <end position="22"/>
    </location>
</feature>
<dbReference type="Gene3D" id="3.40.30.10">
    <property type="entry name" value="Glutaredoxin"/>
    <property type="match status" value="1"/>
</dbReference>
<dbReference type="KEGG" id="efk:P856_274"/>
<keyword evidence="2" id="KW-0560">Oxidoreductase</keyword>
<keyword evidence="8" id="KW-1185">Reference proteome</keyword>
<feature type="chain" id="PRO_5004782813" evidence="5">
    <location>
        <begin position="23"/>
        <end position="265"/>
    </location>
</feature>
<accession>V9TSD5</accession>
<dbReference type="HOGENOM" id="CLU_000288_47_4_5"/>
<feature type="domain" description="Thioredoxin" evidence="6">
    <location>
        <begin position="50"/>
        <end position="249"/>
    </location>
</feature>
<dbReference type="PANTHER" id="PTHR13887">
    <property type="entry name" value="GLUTATHIONE S-TRANSFERASE KAPPA"/>
    <property type="match status" value="1"/>
</dbReference>
<keyword evidence="1 5" id="KW-0732">Signal</keyword>
<dbReference type="SUPFAM" id="SSF52833">
    <property type="entry name" value="Thioredoxin-like"/>
    <property type="match status" value="1"/>
</dbReference>
<dbReference type="Pfam" id="PF01323">
    <property type="entry name" value="DSBA"/>
    <property type="match status" value="1"/>
</dbReference>
<dbReference type="eggNOG" id="COG1651">
    <property type="taxonomic scope" value="Bacteria"/>
</dbReference>
<dbReference type="GO" id="GO:0016491">
    <property type="term" value="F:oxidoreductase activity"/>
    <property type="evidence" value="ECO:0007669"/>
    <property type="project" value="UniProtKB-KW"/>
</dbReference>
<dbReference type="EMBL" id="CP006745">
    <property type="protein sequence ID" value="AHC73501.1"/>
    <property type="molecule type" value="Genomic_DNA"/>
</dbReference>
<dbReference type="PROSITE" id="PS51352">
    <property type="entry name" value="THIOREDOXIN_2"/>
    <property type="match status" value="1"/>
</dbReference>
<evidence type="ECO:0000256" key="1">
    <source>
        <dbReference type="ARBA" id="ARBA00022729"/>
    </source>
</evidence>
<gene>
    <name evidence="7" type="primary">dsbA2</name>
    <name evidence="7" type="ORF">P856_274</name>
</gene>
<dbReference type="STRING" id="1401328.P856_274"/>
<sequence length="265" mass="30622">MIRSFFSFFLFSLVFCFKLATAKDVPCSLENKSEVKLLIHNYMKDNEIVEEPNDLMKNFFLMQRSQQTDKYDLKQVLTNNHYALECDSADPVLGNLNADVTVVEFFDYQCKYCKLMTKLLKELAKEDTNIRIVFKELPILSKVSETAALASLASHLQNKYMKFQNKLFDTPGRITQEVIFQLAKEIGLDIDKLKNDMESIMLRNQIRKSFELARLLSIQGIPSLVIGDYLIHGLISKKQLVQAVTEVRRSNTLNHLQDQFLDCSK</sequence>
<evidence type="ECO:0000256" key="3">
    <source>
        <dbReference type="ARBA" id="ARBA00023157"/>
    </source>
</evidence>
<evidence type="ECO:0000259" key="6">
    <source>
        <dbReference type="PROSITE" id="PS51352"/>
    </source>
</evidence>
<dbReference type="InterPro" id="IPR036249">
    <property type="entry name" value="Thioredoxin-like_sf"/>
</dbReference>
<reference evidence="7 8" key="1">
    <citation type="journal article" date="2013" name="PLoS ONE">
        <title>Bacterial endosymbiosis in a chordate host: long-term co-evolution and conservation of secondary metabolism.</title>
        <authorList>
            <person name="Kwan J.C."/>
            <person name="Schmidt E.W."/>
        </authorList>
    </citation>
    <scope>NUCLEOTIDE SEQUENCE [LARGE SCALE GENOMIC DNA]</scope>
    <source>
        <strain evidence="8">faulkneri L5</strain>
    </source>
</reference>
<keyword evidence="4" id="KW-0676">Redox-active center</keyword>
<dbReference type="AlphaFoldDB" id="V9TSD5"/>
<evidence type="ECO:0000313" key="7">
    <source>
        <dbReference type="EMBL" id="AHC73501.1"/>
    </source>
</evidence>
<evidence type="ECO:0000256" key="2">
    <source>
        <dbReference type="ARBA" id="ARBA00023002"/>
    </source>
</evidence>
<dbReference type="CDD" id="cd03023">
    <property type="entry name" value="DsbA_Com1_like"/>
    <property type="match status" value="1"/>
</dbReference>
<name>V9TSD5_9PROT</name>
<dbReference type="Proteomes" id="UP000018700">
    <property type="component" value="Chromosome"/>
</dbReference>
<dbReference type="PANTHER" id="PTHR13887:SF14">
    <property type="entry name" value="DISULFIDE BOND FORMATION PROTEIN D"/>
    <property type="match status" value="1"/>
</dbReference>
<dbReference type="InterPro" id="IPR013766">
    <property type="entry name" value="Thioredoxin_domain"/>
</dbReference>
<proteinExistence type="predicted"/>
<organism evidence="7 8">
    <name type="scientific">Candidatus Endolissoclinum faulkneri L5</name>
    <dbReference type="NCBI Taxonomy" id="1401328"/>
    <lineage>
        <taxon>Bacteria</taxon>
        <taxon>Pseudomonadati</taxon>
        <taxon>Pseudomonadota</taxon>
        <taxon>Alphaproteobacteria</taxon>
        <taxon>Rhodospirillales</taxon>
        <taxon>Rhodospirillaceae</taxon>
        <taxon>Candidatus Endolissoclinum</taxon>
    </lineage>
</organism>
<keyword evidence="3" id="KW-1015">Disulfide bond</keyword>
<protein>
    <submittedName>
        <fullName evidence="7">DsbA oxidoreductase</fullName>
    </submittedName>
</protein>